<dbReference type="AlphaFoldDB" id="A0A836GZG5"/>
<dbReference type="KEGG" id="lmat:92515912"/>
<accession>A0A836GZG5</accession>
<name>A0A836GZG5_9TRYP</name>
<dbReference type="Proteomes" id="UP000673552">
    <property type="component" value="Chromosome 13"/>
</dbReference>
<proteinExistence type="predicted"/>
<dbReference type="GeneID" id="92515912"/>
<comment type="caution">
    <text evidence="1">The sequence shown here is derived from an EMBL/GenBank/DDBJ whole genome shotgun (WGS) entry which is preliminary data.</text>
</comment>
<keyword evidence="2" id="KW-1185">Reference proteome</keyword>
<dbReference type="OrthoDB" id="272551at2759"/>
<organism evidence="1 2">
    <name type="scientific">Leishmania martiniquensis</name>
    <dbReference type="NCBI Taxonomy" id="1580590"/>
    <lineage>
        <taxon>Eukaryota</taxon>
        <taxon>Discoba</taxon>
        <taxon>Euglenozoa</taxon>
        <taxon>Kinetoplastea</taxon>
        <taxon>Metakinetoplastina</taxon>
        <taxon>Trypanosomatida</taxon>
        <taxon>Trypanosomatidae</taxon>
        <taxon>Leishmaniinae</taxon>
        <taxon>Leishmania</taxon>
    </lineage>
</organism>
<sequence length="240" mass="26541">MHQPWRGSLERLRLAGCPNLRPVVQGGMPRNAIIVLDHVAIDSVTASTMKALTGVGFDNRLIVPELALDLFDKDAKTRTIAAFDNTTAGTSATPASAIAANASSSDSVLRPRALINYDKLRQKRNVLLDQTTYRVVVQRVDEYDVKLMKKLQIHPKSCDTRLYVLCALFFRKKFRKPTIIASSDPVVQQMAAEFQLPTCEPVDIVTCGELLGPAPRPQPELLKSPPPPLCSSKAWNTCRY</sequence>
<evidence type="ECO:0000313" key="2">
    <source>
        <dbReference type="Proteomes" id="UP000673552"/>
    </source>
</evidence>
<reference evidence="1 2" key="1">
    <citation type="submission" date="2021-03" db="EMBL/GenBank/DDBJ databases">
        <title>Leishmania (Mundinia) martiniquensis Genome sequencing and assembly.</title>
        <authorList>
            <person name="Almutairi H."/>
            <person name="Gatherer D."/>
        </authorList>
    </citation>
    <scope>NUCLEOTIDE SEQUENCE [LARGE SCALE GENOMIC DNA]</scope>
    <source>
        <strain evidence="1">LSCM1</strain>
    </source>
</reference>
<dbReference type="RefSeq" id="XP_067180351.1">
    <property type="nucleotide sequence ID" value="XM_067323400.1"/>
</dbReference>
<gene>
    <name evidence="1" type="ORF">LSCM1_05966</name>
</gene>
<protein>
    <submittedName>
        <fullName evidence="1">Uncharacterized protein</fullName>
    </submittedName>
</protein>
<dbReference type="EMBL" id="JAFEUZ010000013">
    <property type="protein sequence ID" value="KAG5484111.1"/>
    <property type="molecule type" value="Genomic_DNA"/>
</dbReference>
<evidence type="ECO:0000313" key="1">
    <source>
        <dbReference type="EMBL" id="KAG5484111.1"/>
    </source>
</evidence>